<comment type="caution">
    <text evidence="2">The sequence shown here is derived from an EMBL/GenBank/DDBJ whole genome shotgun (WGS) entry which is preliminary data.</text>
</comment>
<sequence>MDQEIKQEFENLTSLFQQGFKKHDEDIENLSVMVQQGFEEVNQKFAIVDIKLEETNQKIDQTTEKISQLYINVDGFIHMHQRLDLELTAMRGYYQRLEERIAKLETAHS</sequence>
<evidence type="ECO:0000313" key="2">
    <source>
        <dbReference type="EMBL" id="KKU09158.1"/>
    </source>
</evidence>
<protein>
    <submittedName>
        <fullName evidence="2">Uncharacterized protein</fullName>
    </submittedName>
</protein>
<feature type="coiled-coil region" evidence="1">
    <location>
        <begin position="52"/>
        <end position="107"/>
    </location>
</feature>
<accession>A0A0G1PUM1</accession>
<dbReference type="AlphaFoldDB" id="A0A0G1PUM1"/>
<evidence type="ECO:0000256" key="1">
    <source>
        <dbReference type="SAM" id="Coils"/>
    </source>
</evidence>
<dbReference type="EMBL" id="LCKW01000002">
    <property type="protein sequence ID" value="KKU09158.1"/>
    <property type="molecule type" value="Genomic_DNA"/>
</dbReference>
<name>A0A0G1PUM1_9BACT</name>
<dbReference type="STRING" id="1618993.UX09_C0002G0001"/>
<dbReference type="Gene3D" id="3.90.20.10">
    <property type="match status" value="1"/>
</dbReference>
<reference evidence="2 3" key="1">
    <citation type="journal article" date="2015" name="Nature">
        <title>rRNA introns, odd ribosomes, and small enigmatic genomes across a large radiation of phyla.</title>
        <authorList>
            <person name="Brown C.T."/>
            <person name="Hug L.A."/>
            <person name="Thomas B.C."/>
            <person name="Sharon I."/>
            <person name="Castelle C.J."/>
            <person name="Singh A."/>
            <person name="Wilkins M.J."/>
            <person name="Williams K.H."/>
            <person name="Banfield J.F."/>
        </authorList>
    </citation>
    <scope>NUCLEOTIDE SEQUENCE [LARGE SCALE GENOMIC DNA]</scope>
</reference>
<organism evidence="2 3">
    <name type="scientific">Candidatus Uhrbacteria bacterium GW2011_GWE2_45_35</name>
    <dbReference type="NCBI Taxonomy" id="1618993"/>
    <lineage>
        <taxon>Bacteria</taxon>
        <taxon>Candidatus Uhriibacteriota</taxon>
    </lineage>
</organism>
<gene>
    <name evidence="2" type="ORF">UX09_C0002G0001</name>
</gene>
<proteinExistence type="predicted"/>
<evidence type="ECO:0000313" key="3">
    <source>
        <dbReference type="Proteomes" id="UP000034354"/>
    </source>
</evidence>
<keyword evidence="1" id="KW-0175">Coiled coil</keyword>
<dbReference type="Proteomes" id="UP000034354">
    <property type="component" value="Unassembled WGS sequence"/>
</dbReference>